<name>A0A9D4QSZ3_DREPO</name>
<dbReference type="AlphaFoldDB" id="A0A9D4QSZ3"/>
<dbReference type="Proteomes" id="UP000828390">
    <property type="component" value="Unassembled WGS sequence"/>
</dbReference>
<proteinExistence type="predicted"/>
<reference evidence="2" key="1">
    <citation type="journal article" date="2019" name="bioRxiv">
        <title>The Genome of the Zebra Mussel, Dreissena polymorpha: A Resource for Invasive Species Research.</title>
        <authorList>
            <person name="McCartney M.A."/>
            <person name="Auch B."/>
            <person name="Kono T."/>
            <person name="Mallez S."/>
            <person name="Zhang Y."/>
            <person name="Obille A."/>
            <person name="Becker A."/>
            <person name="Abrahante J.E."/>
            <person name="Garbe J."/>
            <person name="Badalamenti J.P."/>
            <person name="Herman A."/>
            <person name="Mangelson H."/>
            <person name="Liachko I."/>
            <person name="Sullivan S."/>
            <person name="Sone E.D."/>
            <person name="Koren S."/>
            <person name="Silverstein K.A.T."/>
            <person name="Beckman K.B."/>
            <person name="Gohl D.M."/>
        </authorList>
    </citation>
    <scope>NUCLEOTIDE SEQUENCE</scope>
    <source>
        <strain evidence="2">Duluth1</strain>
        <tissue evidence="2">Whole animal</tissue>
    </source>
</reference>
<feature type="region of interest" description="Disordered" evidence="1">
    <location>
        <begin position="20"/>
        <end position="46"/>
    </location>
</feature>
<feature type="compositionally biased region" description="Polar residues" evidence="1">
    <location>
        <begin position="31"/>
        <end position="43"/>
    </location>
</feature>
<protein>
    <submittedName>
        <fullName evidence="2">Uncharacterized protein</fullName>
    </submittedName>
</protein>
<accession>A0A9D4QSZ3</accession>
<evidence type="ECO:0000256" key="1">
    <source>
        <dbReference type="SAM" id="MobiDB-lite"/>
    </source>
</evidence>
<evidence type="ECO:0000313" key="2">
    <source>
        <dbReference type="EMBL" id="KAH3842461.1"/>
    </source>
</evidence>
<feature type="non-terminal residue" evidence="2">
    <location>
        <position position="1"/>
    </location>
</feature>
<dbReference type="EMBL" id="JAIWYP010000004">
    <property type="protein sequence ID" value="KAH3842461.1"/>
    <property type="molecule type" value="Genomic_DNA"/>
</dbReference>
<comment type="caution">
    <text evidence="2">The sequence shown here is derived from an EMBL/GenBank/DDBJ whole genome shotgun (WGS) entry which is preliminary data.</text>
</comment>
<keyword evidence="3" id="KW-1185">Reference proteome</keyword>
<organism evidence="2 3">
    <name type="scientific">Dreissena polymorpha</name>
    <name type="common">Zebra mussel</name>
    <name type="synonym">Mytilus polymorpha</name>
    <dbReference type="NCBI Taxonomy" id="45954"/>
    <lineage>
        <taxon>Eukaryota</taxon>
        <taxon>Metazoa</taxon>
        <taxon>Spiralia</taxon>
        <taxon>Lophotrochozoa</taxon>
        <taxon>Mollusca</taxon>
        <taxon>Bivalvia</taxon>
        <taxon>Autobranchia</taxon>
        <taxon>Heteroconchia</taxon>
        <taxon>Euheterodonta</taxon>
        <taxon>Imparidentia</taxon>
        <taxon>Neoheterodontei</taxon>
        <taxon>Myida</taxon>
        <taxon>Dreissenoidea</taxon>
        <taxon>Dreissenidae</taxon>
        <taxon>Dreissena</taxon>
    </lineage>
</organism>
<gene>
    <name evidence="2" type="ORF">DPMN_115956</name>
</gene>
<reference evidence="2" key="2">
    <citation type="submission" date="2020-11" db="EMBL/GenBank/DDBJ databases">
        <authorList>
            <person name="McCartney M.A."/>
            <person name="Auch B."/>
            <person name="Kono T."/>
            <person name="Mallez S."/>
            <person name="Becker A."/>
            <person name="Gohl D.M."/>
            <person name="Silverstein K.A.T."/>
            <person name="Koren S."/>
            <person name="Bechman K.B."/>
            <person name="Herman A."/>
            <person name="Abrahante J.E."/>
            <person name="Garbe J."/>
        </authorList>
    </citation>
    <scope>NUCLEOTIDE SEQUENCE</scope>
    <source>
        <strain evidence="2">Duluth1</strain>
        <tissue evidence="2">Whole animal</tissue>
    </source>
</reference>
<evidence type="ECO:0000313" key="3">
    <source>
        <dbReference type="Proteomes" id="UP000828390"/>
    </source>
</evidence>
<sequence length="113" mass="12504">MLKESINPYQRPSTILLQANRQEADDAASRDLSSMPCSATPLSGLTRYRANRQEADDAASRDLSSMPCSATPLIQVISMLVVMIDRRFELIGLRTNLILKVVTRALLKASKLL</sequence>